<dbReference type="EMBL" id="AGYR01000058">
    <property type="protein sequence ID" value="ENZ08889.1"/>
    <property type="molecule type" value="Genomic_DNA"/>
</dbReference>
<protein>
    <recommendedName>
        <fullName evidence="3">YCII-related domain-containing protein</fullName>
    </recommendedName>
</protein>
<proteinExistence type="predicted"/>
<dbReference type="PATRIC" id="fig|999408.3.peg.5107"/>
<reference evidence="1 2" key="1">
    <citation type="submission" date="2013-01" db="EMBL/GenBank/DDBJ databases">
        <title>The Genome Sequence of Clostridium clostridioforme 90A8.</title>
        <authorList>
            <consortium name="The Broad Institute Genome Sequencing Platform"/>
            <person name="Earl A."/>
            <person name="Ward D."/>
            <person name="Feldgarden M."/>
            <person name="Gevers D."/>
            <person name="Courvalin P."/>
            <person name="Lambert T."/>
            <person name="Walker B."/>
            <person name="Young S.K."/>
            <person name="Zeng Q."/>
            <person name="Gargeya S."/>
            <person name="Fitzgerald M."/>
            <person name="Haas B."/>
            <person name="Abouelleil A."/>
            <person name="Alvarado L."/>
            <person name="Arachchi H.M."/>
            <person name="Berlin A.M."/>
            <person name="Chapman S.B."/>
            <person name="Dewar J."/>
            <person name="Goldberg J."/>
            <person name="Griggs A."/>
            <person name="Gujja S."/>
            <person name="Hansen M."/>
            <person name="Howarth C."/>
            <person name="Imamovic A."/>
            <person name="Larimer J."/>
            <person name="McCowan C."/>
            <person name="Murphy C."/>
            <person name="Neiman D."/>
            <person name="Pearson M."/>
            <person name="Priest M."/>
            <person name="Roberts A."/>
            <person name="Saif S."/>
            <person name="Shea T."/>
            <person name="Sisk P."/>
            <person name="Sykes S."/>
            <person name="Wortman J."/>
            <person name="Nusbaum C."/>
            <person name="Birren B."/>
        </authorList>
    </citation>
    <scope>NUCLEOTIDE SEQUENCE [LARGE SCALE GENOMIC DNA]</scope>
    <source>
        <strain evidence="1 2">90A8</strain>
    </source>
</reference>
<sequence length="42" mass="4735">MKYFLVEGNIIDAGRMTDDIMKEHMAYTGAAMERGMTFMSGL</sequence>
<dbReference type="GeneID" id="89538436"/>
<name>A0A0E2H4W4_9FIRM</name>
<dbReference type="HOGENOM" id="CLU_3249492_0_0_9"/>
<comment type="caution">
    <text evidence="1">The sequence shown here is derived from an EMBL/GenBank/DDBJ whole genome shotgun (WGS) entry which is preliminary data.</text>
</comment>
<accession>A0A0E2H4W4</accession>
<gene>
    <name evidence="1" type="ORF">HMPREF1090_04745</name>
</gene>
<dbReference type="RefSeq" id="WP_002587551.1">
    <property type="nucleotide sequence ID" value="NZ_KB850988.1"/>
</dbReference>
<organism evidence="1 2">
    <name type="scientific">[Clostridium] clostridioforme 90A8</name>
    <dbReference type="NCBI Taxonomy" id="999408"/>
    <lineage>
        <taxon>Bacteria</taxon>
        <taxon>Bacillati</taxon>
        <taxon>Bacillota</taxon>
        <taxon>Clostridia</taxon>
        <taxon>Lachnospirales</taxon>
        <taxon>Lachnospiraceae</taxon>
        <taxon>Enterocloster</taxon>
    </lineage>
</organism>
<dbReference type="Proteomes" id="UP000013085">
    <property type="component" value="Unassembled WGS sequence"/>
</dbReference>
<evidence type="ECO:0008006" key="3">
    <source>
        <dbReference type="Google" id="ProtNLM"/>
    </source>
</evidence>
<evidence type="ECO:0000313" key="2">
    <source>
        <dbReference type="Proteomes" id="UP000013085"/>
    </source>
</evidence>
<dbReference type="AlphaFoldDB" id="A0A0E2H4W4"/>
<evidence type="ECO:0000313" key="1">
    <source>
        <dbReference type="EMBL" id="ENZ08889.1"/>
    </source>
</evidence>